<evidence type="ECO:0000256" key="7">
    <source>
        <dbReference type="ARBA" id="ARBA00022842"/>
    </source>
</evidence>
<feature type="region of interest" description="Disordered" evidence="11">
    <location>
        <begin position="284"/>
        <end position="312"/>
    </location>
</feature>
<dbReference type="InterPro" id="IPR044925">
    <property type="entry name" value="His-Me_finger_sf"/>
</dbReference>
<dbReference type="EC" id="3.1.30.-" evidence="10"/>
<evidence type="ECO:0000259" key="13">
    <source>
        <dbReference type="SMART" id="SM00477"/>
    </source>
</evidence>
<keyword evidence="3 10" id="KW-0540">Nuclease</keyword>
<dbReference type="InterPro" id="IPR020821">
    <property type="entry name" value="ENPP1-3/EXOG-like_nuc-like"/>
</dbReference>
<dbReference type="GO" id="GO:0046872">
    <property type="term" value="F:metal ion binding"/>
    <property type="evidence" value="ECO:0007669"/>
    <property type="project" value="UniProtKB-KW"/>
</dbReference>
<comment type="cofactor">
    <cofactor evidence="1 10">
        <name>Mg(2+)</name>
        <dbReference type="ChEBI" id="CHEBI:18420"/>
    </cofactor>
</comment>
<evidence type="ECO:0000256" key="12">
    <source>
        <dbReference type="SAM" id="Phobius"/>
    </source>
</evidence>
<feature type="transmembrane region" description="Helical" evidence="12">
    <location>
        <begin position="262"/>
        <end position="279"/>
    </location>
</feature>
<dbReference type="PROSITE" id="PS01070">
    <property type="entry name" value="NUCLEASE_NON_SPEC"/>
    <property type="match status" value="1"/>
</dbReference>
<evidence type="ECO:0000313" key="15">
    <source>
        <dbReference type="EMBL" id="RGV31460.1"/>
    </source>
</evidence>
<feature type="domain" description="DNA/RNA non-specific endonuclease/pyrophosphatase/phosphodiesterase" evidence="14">
    <location>
        <begin position="39"/>
        <end position="229"/>
    </location>
</feature>
<dbReference type="AlphaFoldDB" id="A0A412WVU4"/>
<sequence length="312" mass="35599">MKSILHGRLIFGLLFLFLALGSFADGRYIPVYDDGIRVDYKHYCLGFNKEHKQANWVYYELGSANLTGKASRKNDFRVDPKISRWSATPDDYKRSGYDRGHLCPAADMSFNAKAMSETFYMSNMSPQVPMFNRGIWKELEEHVRNRARKEKLYVVTGPIFKSNKGAIGKGKVTVPGYYYKLFYSPAKQQMIAYVLPNEESRRPLNSFAVPVDKVEKMTGIDFFSQLPDDLERVLEADTLSHVSRDGGQASGGSYRPTRNQQIIAVIAVIVIFLVVHFLIKHRGGKKKKKKPTRKPVKKTGMSKKSIKKNYPH</sequence>
<organism evidence="15 16">
    <name type="scientific">Butyricimonas virosa</name>
    <dbReference type="NCBI Taxonomy" id="544645"/>
    <lineage>
        <taxon>Bacteria</taxon>
        <taxon>Pseudomonadati</taxon>
        <taxon>Bacteroidota</taxon>
        <taxon>Bacteroidia</taxon>
        <taxon>Bacteroidales</taxon>
        <taxon>Odoribacteraceae</taxon>
        <taxon>Butyricimonas</taxon>
    </lineage>
</organism>
<keyword evidence="7" id="KW-0460">Magnesium</keyword>
<evidence type="ECO:0000256" key="3">
    <source>
        <dbReference type="ARBA" id="ARBA00022722"/>
    </source>
</evidence>
<dbReference type="SUPFAM" id="SSF54060">
    <property type="entry name" value="His-Me finger endonucleases"/>
    <property type="match status" value="1"/>
</dbReference>
<reference evidence="15 16" key="1">
    <citation type="submission" date="2018-08" db="EMBL/GenBank/DDBJ databases">
        <title>A genome reference for cultivated species of the human gut microbiota.</title>
        <authorList>
            <person name="Zou Y."/>
            <person name="Xue W."/>
            <person name="Luo G."/>
        </authorList>
    </citation>
    <scope>NUCLEOTIDE SEQUENCE [LARGE SCALE GENOMIC DNA]</scope>
    <source>
        <strain evidence="15 16">AF14-49</strain>
    </source>
</reference>
<evidence type="ECO:0000259" key="14">
    <source>
        <dbReference type="SMART" id="SM00892"/>
    </source>
</evidence>
<dbReference type="STRING" id="1121130.GCA_000519105_01927"/>
<dbReference type="InterPro" id="IPR040255">
    <property type="entry name" value="Non-specific_endonuclease"/>
</dbReference>
<keyword evidence="12" id="KW-1133">Transmembrane helix</keyword>
<keyword evidence="12" id="KW-0812">Transmembrane</keyword>
<feature type="active site" description="Proton acceptor" evidence="8">
    <location>
        <position position="101"/>
    </location>
</feature>
<dbReference type="SMART" id="SM00892">
    <property type="entry name" value="Endonuclease_NS"/>
    <property type="match status" value="1"/>
</dbReference>
<evidence type="ECO:0000256" key="10">
    <source>
        <dbReference type="RuleBase" id="RU366055"/>
    </source>
</evidence>
<comment type="caution">
    <text evidence="15">The sequence shown here is derived from an EMBL/GenBank/DDBJ whole genome shotgun (WGS) entry which is preliminary data.</text>
</comment>
<keyword evidence="6 10" id="KW-0378">Hydrolase</keyword>
<evidence type="ECO:0000256" key="5">
    <source>
        <dbReference type="ARBA" id="ARBA00022759"/>
    </source>
</evidence>
<dbReference type="Proteomes" id="UP000283589">
    <property type="component" value="Unassembled WGS sequence"/>
</dbReference>
<dbReference type="Pfam" id="PF01223">
    <property type="entry name" value="Endonuclease_NS"/>
    <property type="match status" value="1"/>
</dbReference>
<keyword evidence="5 10" id="KW-0255">Endonuclease</keyword>
<dbReference type="InterPro" id="IPR018524">
    <property type="entry name" value="DNA/RNA_endonuclease_AS"/>
</dbReference>
<proteinExistence type="inferred from homology"/>
<dbReference type="InterPro" id="IPR044929">
    <property type="entry name" value="DNA/RNA_non-sp_Endonuclease_sf"/>
</dbReference>
<dbReference type="Gene3D" id="3.40.570.10">
    <property type="entry name" value="Extracellular Endonuclease, subunit A"/>
    <property type="match status" value="1"/>
</dbReference>
<evidence type="ECO:0000256" key="4">
    <source>
        <dbReference type="ARBA" id="ARBA00022723"/>
    </source>
</evidence>
<keyword evidence="4 9" id="KW-0479">Metal-binding</keyword>
<gene>
    <name evidence="15" type="ORF">DWW18_17275</name>
</gene>
<evidence type="ECO:0000256" key="8">
    <source>
        <dbReference type="PIRSR" id="PIRSR640255-1"/>
    </source>
</evidence>
<name>A0A412WVU4_9BACT</name>
<keyword evidence="12" id="KW-0472">Membrane</keyword>
<dbReference type="EMBL" id="QRZA01000032">
    <property type="protein sequence ID" value="RGV31460.1"/>
    <property type="molecule type" value="Genomic_DNA"/>
</dbReference>
<feature type="domain" description="ENPP1-3/EXOG-like endonuclease/phosphodiesterase" evidence="13">
    <location>
        <begin position="40"/>
        <end position="229"/>
    </location>
</feature>
<feature type="binding site" evidence="9">
    <location>
        <position position="132"/>
    </location>
    <ligand>
        <name>Mg(2+)</name>
        <dbReference type="ChEBI" id="CHEBI:18420"/>
        <note>catalytic</note>
    </ligand>
</feature>
<protein>
    <recommendedName>
        <fullName evidence="10">Endonuclease</fullName>
        <ecNumber evidence="10">3.1.30.-</ecNumber>
    </recommendedName>
</protein>
<dbReference type="SMART" id="SM00477">
    <property type="entry name" value="NUC"/>
    <property type="match status" value="1"/>
</dbReference>
<comment type="similarity">
    <text evidence="2 10">Belongs to the DNA/RNA non-specific endonuclease family.</text>
</comment>
<dbReference type="PANTHER" id="PTHR13966">
    <property type="entry name" value="ENDONUCLEASE RELATED"/>
    <property type="match status" value="1"/>
</dbReference>
<evidence type="ECO:0000256" key="6">
    <source>
        <dbReference type="ARBA" id="ARBA00022801"/>
    </source>
</evidence>
<dbReference type="CDD" id="cd00091">
    <property type="entry name" value="NUC"/>
    <property type="match status" value="1"/>
</dbReference>
<dbReference type="PANTHER" id="PTHR13966:SF5">
    <property type="entry name" value="ENDONUCLEASE G, MITOCHONDRIAL"/>
    <property type="match status" value="1"/>
</dbReference>
<dbReference type="GO" id="GO:0016787">
    <property type="term" value="F:hydrolase activity"/>
    <property type="evidence" value="ECO:0007669"/>
    <property type="project" value="UniProtKB-KW"/>
</dbReference>
<evidence type="ECO:0000256" key="11">
    <source>
        <dbReference type="SAM" id="MobiDB-lite"/>
    </source>
</evidence>
<accession>A0A412WVU4</accession>
<evidence type="ECO:0000256" key="2">
    <source>
        <dbReference type="ARBA" id="ARBA00010052"/>
    </source>
</evidence>
<dbReference type="InterPro" id="IPR001604">
    <property type="entry name" value="Endo_G_ENPP1-like_dom"/>
</dbReference>
<dbReference type="GO" id="GO:0003676">
    <property type="term" value="F:nucleic acid binding"/>
    <property type="evidence" value="ECO:0007669"/>
    <property type="project" value="InterPro"/>
</dbReference>
<evidence type="ECO:0000313" key="16">
    <source>
        <dbReference type="Proteomes" id="UP000283589"/>
    </source>
</evidence>
<evidence type="ECO:0000256" key="9">
    <source>
        <dbReference type="PIRSR" id="PIRSR640255-2"/>
    </source>
</evidence>
<evidence type="ECO:0000256" key="1">
    <source>
        <dbReference type="ARBA" id="ARBA00001946"/>
    </source>
</evidence>
<dbReference type="GO" id="GO:0004519">
    <property type="term" value="F:endonuclease activity"/>
    <property type="evidence" value="ECO:0007669"/>
    <property type="project" value="UniProtKB-UniRule"/>
</dbReference>
<dbReference type="RefSeq" id="WP_118261332.1">
    <property type="nucleotide sequence ID" value="NZ_CALBWO010000057.1"/>
</dbReference>